<feature type="transmembrane region" description="Helical" evidence="1">
    <location>
        <begin position="264"/>
        <end position="283"/>
    </location>
</feature>
<feature type="transmembrane region" description="Helical" evidence="1">
    <location>
        <begin position="20"/>
        <end position="42"/>
    </location>
</feature>
<evidence type="ECO:0000313" key="3">
    <source>
        <dbReference type="Proteomes" id="UP001302274"/>
    </source>
</evidence>
<keyword evidence="1" id="KW-0812">Transmembrane</keyword>
<keyword evidence="3" id="KW-1185">Reference proteome</keyword>
<feature type="transmembrane region" description="Helical" evidence="1">
    <location>
        <begin position="182"/>
        <end position="206"/>
    </location>
</feature>
<reference evidence="2 3" key="1">
    <citation type="submission" date="2023-11" db="EMBL/GenBank/DDBJ databases">
        <title>A Novel Polar Bacteriovorax (B. antarcticus) Isolated from the Biocrust in Antarctica.</title>
        <authorList>
            <person name="Mun W."/>
            <person name="Choi S.Y."/>
            <person name="Mitchell R.J."/>
        </authorList>
    </citation>
    <scope>NUCLEOTIDE SEQUENCE [LARGE SCALE GENOMIC DNA]</scope>
    <source>
        <strain evidence="2 3">PP10</strain>
    </source>
</reference>
<feature type="transmembrane region" description="Helical" evidence="1">
    <location>
        <begin position="108"/>
        <end position="127"/>
    </location>
</feature>
<evidence type="ECO:0000313" key="2">
    <source>
        <dbReference type="EMBL" id="MEA9357036.1"/>
    </source>
</evidence>
<evidence type="ECO:0000256" key="1">
    <source>
        <dbReference type="SAM" id="Phobius"/>
    </source>
</evidence>
<feature type="transmembrane region" description="Helical" evidence="1">
    <location>
        <begin position="77"/>
        <end position="96"/>
    </location>
</feature>
<keyword evidence="1" id="KW-0472">Membrane</keyword>
<feature type="transmembrane region" description="Helical" evidence="1">
    <location>
        <begin position="54"/>
        <end position="71"/>
    </location>
</feature>
<dbReference type="Pfam" id="PF09991">
    <property type="entry name" value="DUF2232"/>
    <property type="match status" value="1"/>
</dbReference>
<dbReference type="Proteomes" id="UP001302274">
    <property type="component" value="Unassembled WGS sequence"/>
</dbReference>
<feature type="transmembrane region" description="Helical" evidence="1">
    <location>
        <begin position="295"/>
        <end position="318"/>
    </location>
</feature>
<gene>
    <name evidence="2" type="ORF">SHI21_12500</name>
</gene>
<proteinExistence type="predicted"/>
<comment type="caution">
    <text evidence="2">The sequence shown here is derived from an EMBL/GenBank/DDBJ whole genome shotgun (WGS) entry which is preliminary data.</text>
</comment>
<protein>
    <submittedName>
        <fullName evidence="2">DUF2232 domain-containing protein</fullName>
    </submittedName>
</protein>
<feature type="transmembrane region" description="Helical" evidence="1">
    <location>
        <begin position="233"/>
        <end position="252"/>
    </location>
</feature>
<organism evidence="2 3">
    <name type="scientific">Bacteriovorax antarcticus</name>
    <dbReference type="NCBI Taxonomy" id="3088717"/>
    <lineage>
        <taxon>Bacteria</taxon>
        <taxon>Pseudomonadati</taxon>
        <taxon>Bdellovibrionota</taxon>
        <taxon>Bacteriovoracia</taxon>
        <taxon>Bacteriovoracales</taxon>
        <taxon>Bacteriovoracaceae</taxon>
        <taxon>Bacteriovorax</taxon>
    </lineage>
</organism>
<sequence length="335" mass="37408">MTKTEQATHPFDQNASVGKLLFLAIISAALCSFGPMCVFAPVPLAIAFLLYGRLITFALGAVTAGLLWTAALTVPGFPTYVVALYVMTFFVAIMISETIYRNISPVKGLIFSGLIVVTILGSVLIGIDKISPITLKGEISSSVSTVLNQLKKQKQTSSEISGEEERAFDEFVNKPEALTNEIYSSLPLIVFVFSYLGLWVSLYVTLRNSIVWRSKVLYNYNLKDLTNFKVPEFFVYPLILSLVLWVGADYGLPPGSEVIGRNLLYSLGVFYLFQGFGVYNDFLKYLKIGGFIKTMFIAFTFILANKFLAILGIFDLWFDFRRFFTNKKKDEGDTI</sequence>
<dbReference type="EMBL" id="JAYGJQ010000002">
    <property type="protein sequence ID" value="MEA9357036.1"/>
    <property type="molecule type" value="Genomic_DNA"/>
</dbReference>
<accession>A0ABU5VVG4</accession>
<dbReference type="RefSeq" id="WP_323576930.1">
    <property type="nucleotide sequence ID" value="NZ_JAYGJQ010000002.1"/>
</dbReference>
<keyword evidence="1" id="KW-1133">Transmembrane helix</keyword>
<dbReference type="InterPro" id="IPR018710">
    <property type="entry name" value="DUF2232"/>
</dbReference>
<name>A0ABU5VVG4_9BACT</name>